<dbReference type="AlphaFoldDB" id="A0A6U2BJ79"/>
<keyword evidence="5 6" id="KW-0472">Membrane</keyword>
<proteinExistence type="inferred from homology"/>
<dbReference type="EMBL" id="HBFK01009780">
    <property type="protein sequence ID" value="CAD8739376.1"/>
    <property type="molecule type" value="Transcribed_RNA"/>
</dbReference>
<feature type="transmembrane region" description="Helical" evidence="6">
    <location>
        <begin position="90"/>
        <end position="113"/>
    </location>
</feature>
<feature type="domain" description="Yip1" evidence="7">
    <location>
        <begin position="48"/>
        <end position="202"/>
    </location>
</feature>
<feature type="transmembrane region" description="Helical" evidence="6">
    <location>
        <begin position="187"/>
        <end position="205"/>
    </location>
</feature>
<keyword evidence="4 6" id="KW-1133">Transmembrane helix</keyword>
<evidence type="ECO:0000256" key="3">
    <source>
        <dbReference type="ARBA" id="ARBA00022692"/>
    </source>
</evidence>
<dbReference type="GO" id="GO:0006888">
    <property type="term" value="P:endoplasmic reticulum to Golgi vesicle-mediated transport"/>
    <property type="evidence" value="ECO:0007669"/>
    <property type="project" value="InterPro"/>
</dbReference>
<name>A0A6U2BJ79_HEMAN</name>
<evidence type="ECO:0000313" key="8">
    <source>
        <dbReference type="EMBL" id="CAD8739376.1"/>
    </source>
</evidence>
<evidence type="ECO:0000256" key="1">
    <source>
        <dbReference type="ARBA" id="ARBA00004141"/>
    </source>
</evidence>
<dbReference type="GO" id="GO:0000139">
    <property type="term" value="C:Golgi membrane"/>
    <property type="evidence" value="ECO:0007669"/>
    <property type="project" value="UniProtKB-SubCell"/>
</dbReference>
<organism evidence="8">
    <name type="scientific">Hemiselmis andersenii</name>
    <name type="common">Cryptophyte alga</name>
    <dbReference type="NCBI Taxonomy" id="464988"/>
    <lineage>
        <taxon>Eukaryota</taxon>
        <taxon>Cryptophyceae</taxon>
        <taxon>Cryptomonadales</taxon>
        <taxon>Hemiselmidaceae</taxon>
        <taxon>Hemiselmis</taxon>
    </lineage>
</organism>
<comment type="similarity">
    <text evidence="2 6">Belongs to the YIP1 family.</text>
</comment>
<gene>
    <name evidence="9" type="ORF">HAND00432_LOCUS33903</name>
    <name evidence="8" type="ORF">HAND1043_LOCUS5868</name>
</gene>
<dbReference type="GO" id="GO:0005802">
    <property type="term" value="C:trans-Golgi network"/>
    <property type="evidence" value="ECO:0007669"/>
    <property type="project" value="TreeGrafter"/>
</dbReference>
<accession>A0A6U2BJ79</accession>
<evidence type="ECO:0000313" key="9">
    <source>
        <dbReference type="EMBL" id="CAD8982893.1"/>
    </source>
</evidence>
<dbReference type="EMBL" id="HBFX01056359">
    <property type="protein sequence ID" value="CAD8982893.1"/>
    <property type="molecule type" value="Transcribed_RNA"/>
</dbReference>
<dbReference type="InterPro" id="IPR045231">
    <property type="entry name" value="Yip1/4-like"/>
</dbReference>
<evidence type="ECO:0000256" key="2">
    <source>
        <dbReference type="ARBA" id="ARBA00010596"/>
    </source>
</evidence>
<feature type="transmembrane region" description="Helical" evidence="6">
    <location>
        <begin position="119"/>
        <end position="143"/>
    </location>
</feature>
<keyword evidence="3 6" id="KW-0812">Transmembrane</keyword>
<reference evidence="8" key="1">
    <citation type="submission" date="2021-01" db="EMBL/GenBank/DDBJ databases">
        <authorList>
            <person name="Corre E."/>
            <person name="Pelletier E."/>
            <person name="Niang G."/>
            <person name="Scheremetjew M."/>
            <person name="Finn R."/>
            <person name="Kale V."/>
            <person name="Holt S."/>
            <person name="Cochrane G."/>
            <person name="Meng A."/>
            <person name="Brown T."/>
            <person name="Cohen L."/>
        </authorList>
    </citation>
    <scope>NUCLEOTIDE SEQUENCE</scope>
    <source>
        <strain evidence="8">CCMP441</strain>
        <strain evidence="9">CCMP644</strain>
    </source>
</reference>
<dbReference type="InterPro" id="IPR006977">
    <property type="entry name" value="Yip1_dom"/>
</dbReference>
<evidence type="ECO:0000259" key="7">
    <source>
        <dbReference type="Pfam" id="PF04893"/>
    </source>
</evidence>
<protein>
    <recommendedName>
        <fullName evidence="6">Protein YIPF</fullName>
    </recommendedName>
</protein>
<evidence type="ECO:0000256" key="6">
    <source>
        <dbReference type="RuleBase" id="RU361264"/>
    </source>
</evidence>
<comment type="subcellular location">
    <subcellularLocation>
        <location evidence="6">Golgi apparatus membrane</location>
        <topology evidence="6">Multi-pass membrane protein</topology>
    </subcellularLocation>
    <subcellularLocation>
        <location evidence="1">Membrane</location>
        <topology evidence="1">Multi-pass membrane protein</topology>
    </subcellularLocation>
</comment>
<dbReference type="PANTHER" id="PTHR21236">
    <property type="entry name" value="GOLGI MEMBRANE PROTEIN YIP1"/>
    <property type="match status" value="1"/>
</dbReference>
<feature type="transmembrane region" description="Helical" evidence="6">
    <location>
        <begin position="150"/>
        <end position="167"/>
    </location>
</feature>
<evidence type="ECO:0000256" key="5">
    <source>
        <dbReference type="ARBA" id="ARBA00023136"/>
    </source>
</evidence>
<evidence type="ECO:0000256" key="4">
    <source>
        <dbReference type="ARBA" id="ARBA00022989"/>
    </source>
</evidence>
<feature type="transmembrane region" description="Helical" evidence="6">
    <location>
        <begin position="52"/>
        <end position="69"/>
    </location>
</feature>
<dbReference type="Pfam" id="PF04893">
    <property type="entry name" value="Yip1"/>
    <property type="match status" value="1"/>
</dbReference>
<sequence length="209" mass="22438">MSNMSERMETTLDEPVSVTLKRELRNIGDKMYKVVLPNSKLNSANELRNWDLWGPLIICLVLAIMLSSGSASGQYGGKGSKHSAADQNAVVFASVFVIVWFGAAVVTVNAVLLKGSVSFFQSICVLGYCIFPLTLSALVCLGVGWSGCRSTLCLMVRLASVGVGLLWSTRASIGFLAEVVPPKRSALAAYPVVLFYASIAWIIVIRSSP</sequence>
<dbReference type="PANTHER" id="PTHR21236:SF1">
    <property type="entry name" value="PROTEIN YIPF6"/>
    <property type="match status" value="1"/>
</dbReference>